<evidence type="ECO:0000256" key="22">
    <source>
        <dbReference type="ARBA" id="ARBA00031323"/>
    </source>
</evidence>
<comment type="similarity">
    <text evidence="5">Belongs to the protein-tyrosine phosphatase family.</text>
</comment>
<dbReference type="RefSeq" id="XP_006866511.1">
    <property type="nucleotide sequence ID" value="XM_006866449.1"/>
</dbReference>
<comment type="catalytic activity">
    <reaction evidence="24">
        <text>[protein]-L-isoaspartate + S-adenosyl-L-methionine = [protein]-L-isoaspartate alpha-methyl ester + S-adenosyl-L-homocysteine</text>
        <dbReference type="Rhea" id="RHEA:12705"/>
        <dbReference type="Rhea" id="RHEA-COMP:12143"/>
        <dbReference type="Rhea" id="RHEA-COMP:12144"/>
        <dbReference type="ChEBI" id="CHEBI:57856"/>
        <dbReference type="ChEBI" id="CHEBI:59789"/>
        <dbReference type="ChEBI" id="CHEBI:90596"/>
        <dbReference type="ChEBI" id="CHEBI:90598"/>
        <dbReference type="EC" id="2.1.1.77"/>
    </reaction>
    <physiologicalReaction direction="left-to-right" evidence="24">
        <dbReference type="Rhea" id="RHEA:12706"/>
    </physiologicalReaction>
</comment>
<evidence type="ECO:0000256" key="27">
    <source>
        <dbReference type="ARBA" id="ARBA00045609"/>
    </source>
</evidence>
<evidence type="ECO:0000256" key="12">
    <source>
        <dbReference type="ARBA" id="ARBA00022603"/>
    </source>
</evidence>
<dbReference type="AlphaFoldDB" id="A0A9B0TJH9"/>
<comment type="subunit">
    <text evidence="30">Interacts with tubulin.</text>
</comment>
<protein>
    <recommendedName>
        <fullName evidence="31">Protein tyrosine phosphatase type IVA 3</fullName>
        <ecNumber evidence="7">2.1.1.77</ecNumber>
        <ecNumber evidence="8">3.1.3.48</ecNumber>
    </recommendedName>
    <alternativeName>
        <fullName evidence="23">L-isoaspartyl protein carboxyl methyltransferase</fullName>
    </alternativeName>
    <alternativeName>
        <fullName evidence="26">Protein L-isoaspartyl/D-aspartyl methyltransferase</fullName>
    </alternativeName>
    <alternativeName>
        <fullName evidence="25">Protein-L-isoaspartate(D-aspartate) O-methyltransferase</fullName>
    </alternativeName>
    <alternativeName>
        <fullName evidence="22">Protein-beta-aspartate methyltransferase</fullName>
    </alternativeName>
    <alternativeName>
        <fullName evidence="32">Protein-tyrosine phosphatase 4a3</fullName>
    </alternativeName>
</protein>
<dbReference type="GO" id="GO:0005886">
    <property type="term" value="C:plasma membrane"/>
    <property type="evidence" value="ECO:0007669"/>
    <property type="project" value="UniProtKB-SubCell"/>
</dbReference>
<evidence type="ECO:0000256" key="10">
    <source>
        <dbReference type="ARBA" id="ARBA00022481"/>
    </source>
</evidence>
<evidence type="ECO:0000256" key="15">
    <source>
        <dbReference type="ARBA" id="ARBA00022753"/>
    </source>
</evidence>
<dbReference type="GO" id="GO:0004719">
    <property type="term" value="F:protein-L-isoaspartate (D-aspartate) O-methyltransferase activity"/>
    <property type="evidence" value="ECO:0007669"/>
    <property type="project" value="UniProtKB-EC"/>
</dbReference>
<dbReference type="SUPFAM" id="SSF52799">
    <property type="entry name" value="(Phosphotyrosine protein) phosphatases II"/>
    <property type="match status" value="1"/>
</dbReference>
<evidence type="ECO:0000256" key="11">
    <source>
        <dbReference type="ARBA" id="ARBA00022490"/>
    </source>
</evidence>
<comment type="function">
    <text evidence="27">Initiates the repair of damaged proteins by catalyzing methyl esterification of L-isoaspartyl and D-aspartyl residues produced by spontaneous isomerization and racemization of L-aspartyl and L-asparaginyl residues in aging peptides and proteins. Acts on EIF4EBP2, microtubule-associated protein 2, calreticulin, clathrin light chains a and b, Ubiquitin C-terminal hydrolase isozyme L1, phosphatidylethanolamine-binding protein 1, stathmin, beta-synuclein and alpha-synuclein.</text>
</comment>
<dbReference type="GO" id="GO:0009966">
    <property type="term" value="P:regulation of signal transduction"/>
    <property type="evidence" value="ECO:0007669"/>
    <property type="project" value="UniProtKB-ARBA"/>
</dbReference>
<evidence type="ECO:0000256" key="2">
    <source>
        <dbReference type="ARBA" id="ARBA00004412"/>
    </source>
</evidence>
<dbReference type="InterPro" id="IPR029021">
    <property type="entry name" value="Prot-tyrosine_phosphatase-like"/>
</dbReference>
<evidence type="ECO:0000256" key="6">
    <source>
        <dbReference type="ARBA" id="ARBA00011245"/>
    </source>
</evidence>
<dbReference type="Proteomes" id="UP000504623">
    <property type="component" value="Unplaced"/>
</dbReference>
<keyword evidence="16" id="KW-0378">Hydrolase</keyword>
<dbReference type="GeneID" id="102839961"/>
<evidence type="ECO:0000256" key="8">
    <source>
        <dbReference type="ARBA" id="ARBA00013064"/>
    </source>
</evidence>
<keyword evidence="10" id="KW-0488">Methylation</keyword>
<name>A0A9B0TJH9_CHRAS</name>
<evidence type="ECO:0000256" key="31">
    <source>
        <dbReference type="ARBA" id="ARBA00069015"/>
    </source>
</evidence>
<dbReference type="OrthoDB" id="73890at2759"/>
<keyword evidence="14" id="KW-0949">S-adenosyl-L-methionine</keyword>
<dbReference type="InterPro" id="IPR029063">
    <property type="entry name" value="SAM-dependent_MTases_sf"/>
</dbReference>
<evidence type="ECO:0000256" key="16">
    <source>
        <dbReference type="ARBA" id="ARBA00022801"/>
    </source>
</evidence>
<dbReference type="Gene3D" id="3.40.50.150">
    <property type="entry name" value="Vaccinia Virus protein VP39"/>
    <property type="match status" value="1"/>
</dbReference>
<evidence type="ECO:0000256" key="1">
    <source>
        <dbReference type="ARBA" id="ARBA00004236"/>
    </source>
</evidence>
<keyword evidence="15" id="KW-0967">Endosome</keyword>
<dbReference type="GO" id="GO:0004725">
    <property type="term" value="F:protein tyrosine phosphatase activity"/>
    <property type="evidence" value="ECO:0007669"/>
    <property type="project" value="UniProtKB-EC"/>
</dbReference>
<evidence type="ECO:0000256" key="29">
    <source>
        <dbReference type="ARBA" id="ARBA00057132"/>
    </source>
</evidence>
<evidence type="ECO:0000256" key="3">
    <source>
        <dbReference type="ARBA" id="ARBA00004514"/>
    </source>
</evidence>
<dbReference type="EC" id="3.1.3.48" evidence="8"/>
<dbReference type="SUPFAM" id="SSF53335">
    <property type="entry name" value="S-adenosyl-L-methionine-dependent methyltransferases"/>
    <property type="match status" value="1"/>
</dbReference>
<evidence type="ECO:0000256" key="20">
    <source>
        <dbReference type="ARBA" id="ARBA00023288"/>
    </source>
</evidence>
<proteinExistence type="inferred from homology"/>
<evidence type="ECO:0000256" key="30">
    <source>
        <dbReference type="ARBA" id="ARBA00064590"/>
    </source>
</evidence>
<evidence type="ECO:0000256" key="18">
    <source>
        <dbReference type="ARBA" id="ARBA00023136"/>
    </source>
</evidence>
<sequence>MARMNHPAPVKVTYKNMRFLITHNPTNVTLDKFIEEPKNYRVTTIVRVCEATYNIALVEKEGLHVVDWPFDDGVTPSNQIVDDCGEVIGIEHIKELVDDSVNNVRKDDPLLLSSGRVQLVVGDGRMRYAAEASCDAIHVGATAPVVPQALIDQLKPGGRLILPASPAGGNQMLEQYDKLQDGSAKMKPLMGVIYVPLTDKEKQWSRDEL</sequence>
<evidence type="ECO:0000256" key="23">
    <source>
        <dbReference type="ARBA" id="ARBA00031350"/>
    </source>
</evidence>
<keyword evidence="21" id="KW-0636">Prenylation</keyword>
<keyword evidence="11" id="KW-0963">Cytoplasm</keyword>
<comment type="subunit">
    <text evidence="6">Monomer.</text>
</comment>
<gene>
    <name evidence="34" type="primary">LOC102839961</name>
</gene>
<evidence type="ECO:0000256" key="5">
    <source>
        <dbReference type="ARBA" id="ARBA00009580"/>
    </source>
</evidence>
<evidence type="ECO:0000256" key="14">
    <source>
        <dbReference type="ARBA" id="ARBA00022691"/>
    </source>
</evidence>
<evidence type="ECO:0000256" key="4">
    <source>
        <dbReference type="ARBA" id="ARBA00005369"/>
    </source>
</evidence>
<keyword evidence="20" id="KW-0449">Lipoprotein</keyword>
<evidence type="ECO:0000256" key="13">
    <source>
        <dbReference type="ARBA" id="ARBA00022679"/>
    </source>
</evidence>
<keyword evidence="12" id="KW-0489">Methyltransferase</keyword>
<dbReference type="GO" id="GO:0005829">
    <property type="term" value="C:cytosol"/>
    <property type="evidence" value="ECO:0007669"/>
    <property type="project" value="UniProtKB-SubCell"/>
</dbReference>
<dbReference type="GO" id="GO:0043542">
    <property type="term" value="P:endothelial cell migration"/>
    <property type="evidence" value="ECO:0007669"/>
    <property type="project" value="UniProtKB-ARBA"/>
</dbReference>
<dbReference type="InterPro" id="IPR000682">
    <property type="entry name" value="PCMT"/>
</dbReference>
<evidence type="ECO:0000256" key="17">
    <source>
        <dbReference type="ARBA" id="ARBA00022912"/>
    </source>
</evidence>
<evidence type="ECO:0000256" key="19">
    <source>
        <dbReference type="ARBA" id="ARBA00023157"/>
    </source>
</evidence>
<keyword evidence="9" id="KW-1003">Cell membrane</keyword>
<comment type="catalytic activity">
    <reaction evidence="28">
        <text>O-phospho-L-tyrosyl-[protein] + H2O = L-tyrosyl-[protein] + phosphate</text>
        <dbReference type="Rhea" id="RHEA:10684"/>
        <dbReference type="Rhea" id="RHEA-COMP:10136"/>
        <dbReference type="Rhea" id="RHEA-COMP:20101"/>
        <dbReference type="ChEBI" id="CHEBI:15377"/>
        <dbReference type="ChEBI" id="CHEBI:43474"/>
        <dbReference type="ChEBI" id="CHEBI:46858"/>
        <dbReference type="ChEBI" id="CHEBI:61978"/>
        <dbReference type="EC" id="3.1.3.48"/>
    </reaction>
</comment>
<reference evidence="34" key="1">
    <citation type="submission" date="2025-08" db="UniProtKB">
        <authorList>
            <consortium name="RefSeq"/>
        </authorList>
    </citation>
    <scope>IDENTIFICATION</scope>
    <source>
        <tissue evidence="34">Spleen</tissue>
    </source>
</reference>
<comment type="function">
    <text evidence="29">Protein tyrosine phosphatase which stimulates progression from G1 into S phase during mitosis. Enhances cell proliferation, cell motility and invasive activity, and promotes cancer metastasis. May be involved in the progression of cardiac hypertrophy by inhibiting intracellular calcium mobilization in response to angiotensin II.</text>
</comment>
<evidence type="ECO:0000256" key="24">
    <source>
        <dbReference type="ARBA" id="ARBA00035815"/>
    </source>
</evidence>
<evidence type="ECO:0000313" key="34">
    <source>
        <dbReference type="RefSeq" id="XP_006866511.1"/>
    </source>
</evidence>
<evidence type="ECO:0000256" key="32">
    <source>
        <dbReference type="ARBA" id="ARBA00082375"/>
    </source>
</evidence>
<comment type="similarity">
    <text evidence="4">Belongs to the methyltransferase superfamily. L-isoaspartyl/D-aspartyl protein methyltransferase family.</text>
</comment>
<keyword evidence="33" id="KW-1185">Reference proteome</keyword>
<dbReference type="GO" id="GO:0032259">
    <property type="term" value="P:methylation"/>
    <property type="evidence" value="ECO:0007669"/>
    <property type="project" value="UniProtKB-KW"/>
</dbReference>
<dbReference type="PANTHER" id="PTHR11579:SF7">
    <property type="entry name" value="PROTEIN-L-ISOASPARTATE(D-ASPARTATE) O-METHYLTRANSFERASE"/>
    <property type="match status" value="1"/>
</dbReference>
<evidence type="ECO:0000313" key="33">
    <source>
        <dbReference type="Proteomes" id="UP000504623"/>
    </source>
</evidence>
<dbReference type="FunFam" id="3.90.190.10:FF:000105">
    <property type="entry name" value="Protein tyrosine phosphatase type IVA 3"/>
    <property type="match status" value="1"/>
</dbReference>
<keyword evidence="17" id="KW-0904">Protein phosphatase</keyword>
<evidence type="ECO:0000256" key="26">
    <source>
        <dbReference type="ARBA" id="ARBA00042126"/>
    </source>
</evidence>
<evidence type="ECO:0000256" key="28">
    <source>
        <dbReference type="ARBA" id="ARBA00051722"/>
    </source>
</evidence>
<evidence type="ECO:0000256" key="21">
    <source>
        <dbReference type="ARBA" id="ARBA00023289"/>
    </source>
</evidence>
<accession>A0A9B0TJH9</accession>
<evidence type="ECO:0000256" key="9">
    <source>
        <dbReference type="ARBA" id="ARBA00022475"/>
    </source>
</evidence>
<evidence type="ECO:0000256" key="7">
    <source>
        <dbReference type="ARBA" id="ARBA00011890"/>
    </source>
</evidence>
<evidence type="ECO:0000256" key="25">
    <source>
        <dbReference type="ARBA" id="ARBA00040923"/>
    </source>
</evidence>
<keyword evidence="13" id="KW-0808">Transferase</keyword>
<dbReference type="PANTHER" id="PTHR11579">
    <property type="entry name" value="PROTEIN-L-ISOASPARTATE O-METHYLTRANSFERASE"/>
    <property type="match status" value="1"/>
</dbReference>
<keyword evidence="18" id="KW-0472">Membrane</keyword>
<keyword evidence="19" id="KW-1015">Disulfide bond</keyword>
<dbReference type="Pfam" id="PF01135">
    <property type="entry name" value="PCMT"/>
    <property type="match status" value="1"/>
</dbReference>
<dbReference type="GO" id="GO:0005769">
    <property type="term" value="C:early endosome"/>
    <property type="evidence" value="ECO:0007669"/>
    <property type="project" value="UniProtKB-SubCell"/>
</dbReference>
<dbReference type="EC" id="2.1.1.77" evidence="7"/>
<organism evidence="33 34">
    <name type="scientific">Chrysochloris asiatica</name>
    <name type="common">Cape golden mole</name>
    <dbReference type="NCBI Taxonomy" id="185453"/>
    <lineage>
        <taxon>Eukaryota</taxon>
        <taxon>Metazoa</taxon>
        <taxon>Chordata</taxon>
        <taxon>Craniata</taxon>
        <taxon>Vertebrata</taxon>
        <taxon>Euteleostomi</taxon>
        <taxon>Mammalia</taxon>
        <taxon>Eutheria</taxon>
        <taxon>Afrotheria</taxon>
        <taxon>Chrysochloridae</taxon>
        <taxon>Chrysochlorinae</taxon>
        <taxon>Chrysochloris</taxon>
    </lineage>
</organism>
<comment type="subcellular location">
    <subcellularLocation>
        <location evidence="1">Cell membrane</location>
    </subcellularLocation>
    <subcellularLocation>
        <location evidence="3">Cytoplasm</location>
        <location evidence="3">Cytosol</location>
    </subcellularLocation>
    <subcellularLocation>
        <location evidence="2">Early endosome</location>
    </subcellularLocation>
</comment>